<dbReference type="RefSeq" id="WP_168665459.1">
    <property type="nucleotide sequence ID" value="NZ_JAAXKX010000001.1"/>
</dbReference>
<organism evidence="2 3">
    <name type="scientific">Marichromatium bheemlicum</name>
    <dbReference type="NCBI Taxonomy" id="365339"/>
    <lineage>
        <taxon>Bacteria</taxon>
        <taxon>Pseudomonadati</taxon>
        <taxon>Pseudomonadota</taxon>
        <taxon>Gammaproteobacteria</taxon>
        <taxon>Chromatiales</taxon>
        <taxon>Chromatiaceae</taxon>
        <taxon>Marichromatium</taxon>
    </lineage>
</organism>
<dbReference type="EMBL" id="JAAXKX010000001">
    <property type="protein sequence ID" value="NKN31681.1"/>
    <property type="molecule type" value="Genomic_DNA"/>
</dbReference>
<comment type="caution">
    <text evidence="2">The sequence shown here is derived from an EMBL/GenBank/DDBJ whole genome shotgun (WGS) entry which is preliminary data.</text>
</comment>
<dbReference type="PROSITE" id="PS50234">
    <property type="entry name" value="VWFA"/>
    <property type="match status" value="1"/>
</dbReference>
<dbReference type="CDD" id="cd00198">
    <property type="entry name" value="vWFA"/>
    <property type="match status" value="1"/>
</dbReference>
<accession>A0ABX1I3S1</accession>
<feature type="domain" description="VWFA" evidence="1">
    <location>
        <begin position="370"/>
        <end position="577"/>
    </location>
</feature>
<reference evidence="2 3" key="1">
    <citation type="submission" date="2020-04" db="EMBL/GenBank/DDBJ databases">
        <title>Draft Whole-Genome sequence of Marichromatium bheemlicum DSM 18632, type strain.</title>
        <authorList>
            <person name="Kyndt J.A."/>
            <person name="Meyer T.E."/>
        </authorList>
    </citation>
    <scope>NUCLEOTIDE SEQUENCE [LARGE SCALE GENOMIC DNA]</scope>
    <source>
        <strain evidence="2 3">DSM 18632</strain>
    </source>
</reference>
<dbReference type="InterPro" id="IPR002035">
    <property type="entry name" value="VWF_A"/>
</dbReference>
<gene>
    <name evidence="2" type="ORF">HF203_00375</name>
</gene>
<evidence type="ECO:0000313" key="3">
    <source>
        <dbReference type="Proteomes" id="UP000740754"/>
    </source>
</evidence>
<evidence type="ECO:0000313" key="2">
    <source>
        <dbReference type="EMBL" id="NKN31681.1"/>
    </source>
</evidence>
<dbReference type="SUPFAM" id="SSF53300">
    <property type="entry name" value="vWA-like"/>
    <property type="match status" value="1"/>
</dbReference>
<dbReference type="Gene3D" id="3.40.50.410">
    <property type="entry name" value="von Willebrand factor, type A domain"/>
    <property type="match status" value="1"/>
</dbReference>
<proteinExistence type="predicted"/>
<protein>
    <submittedName>
        <fullName evidence="2">VWA domain-containing protein</fullName>
    </submittedName>
</protein>
<sequence length="793" mass="85654">MRTRADAVRVGAGRKPGPLPGMLLGVALVASMGAAAQPTDVSSPVQRLDRIEAALAAHERALQDVPAEVARRALAEAQRAALAAQLERDRGDGAALRARLTETVTALTVPLSTVVSAPSPAQTAPLSVPATLASSPRAVTGGLTSRDAGRAPARADFSVAGLEQPLEGAAPGLWRRVLSRPDAQLRTPAGELRPLDTFSVLYVYGERTQPDGQTWLAVGARADRVDGWVRHHATEDWTSMLVMEYAPRTDTRGPVLFFSSRERLADVVAAADGPKRVERLRAAVAQGENGEGSILTVEPRRAVAHDATYLMPILGHQASYFNYGAYLDVMLLQLAGLTETAVSRAEAATTIAETSARGGGGNPLADFHIGVAFVIDTTRSMGPYIEATKDFVRNIYARLDQRGLSERFRFALVGFRDNITAAPGAGYVTRVFSDLTTPVSGRAQLAEIDAVQPATVSTVDWREDAFAGLRSAAHDLHWDEVDARLVLLITDASARAETDDKARHPGFGSPSVRAIMDQRDISVHVLHLRTAQARELAGGAEIPRAQAQYEGLGRYYPVEGSAPRTFGRALAAVEDDLVGVLVDAAAGREIAPPADAEDQYRVLDLLAGREVLTEDTAELAARPILSDLFRYQQVYLGAHEGVEPPKFYRAWAADRDLINQHEQALRVSVLVTRAQLEALAAALARIIDEVDSKQANLSEFHDGARSQAGRAVVDPLLPAVTADFLKTLPYRSKLLGLDREQFLGLGQGQEALLNEVRAKLAGYREILTSDQRWMRLSERSEEQLYPLPLRDLP</sequence>
<dbReference type="InterPro" id="IPR036465">
    <property type="entry name" value="vWFA_dom_sf"/>
</dbReference>
<name>A0ABX1I3S1_9GAMM</name>
<keyword evidence="3" id="KW-1185">Reference proteome</keyword>
<dbReference type="Proteomes" id="UP000740754">
    <property type="component" value="Unassembled WGS sequence"/>
</dbReference>
<evidence type="ECO:0000259" key="1">
    <source>
        <dbReference type="PROSITE" id="PS50234"/>
    </source>
</evidence>